<dbReference type="Proteomes" id="UP000887565">
    <property type="component" value="Unplaced"/>
</dbReference>
<evidence type="ECO:0000256" key="1">
    <source>
        <dbReference type="SAM" id="MobiDB-lite"/>
    </source>
</evidence>
<dbReference type="AlphaFoldDB" id="A0A915J9L6"/>
<feature type="compositionally biased region" description="Pro residues" evidence="1">
    <location>
        <begin position="99"/>
        <end position="109"/>
    </location>
</feature>
<name>A0A915J9L6_ROMCU</name>
<feature type="region of interest" description="Disordered" evidence="1">
    <location>
        <begin position="99"/>
        <end position="253"/>
    </location>
</feature>
<feature type="compositionally biased region" description="Polar residues" evidence="1">
    <location>
        <begin position="159"/>
        <end position="192"/>
    </location>
</feature>
<sequence>MAPAVDLQIYLATPAVLPGPLIIATIATTSMLFPEHHWKDYPDPLKEEIQHILLSQTTPAAAVPQISQTAPVITQAAVQLPIALPLPIAIPPPPVLQPPQPAPLLPPRAPVDVQTAEAPSTSAPALDRHGQPFRKPRPKEQTRRREQWEKQKALEEARQSSQTTVTLQPKVTSMKTASPARQQPPAHQSESYCSCHESNSRDDRHREETQQPQATSRDSRQHQGREDALQHHTQSEQTHQVHSTGFYEDPYRPGFCRSPPKLMDYISPLHQDAQIQRGMEALKNRPKDVFKAPLLLLHPMDVEPATSSSISLPPPAISQPPRALTSATTTTVTHTMSLPPTAPTSAQSTMQAQPQLVIMTRPVFGVPPLTTIAQPFEPRLPSEAT</sequence>
<feature type="compositionally biased region" description="Basic and acidic residues" evidence="1">
    <location>
        <begin position="217"/>
        <end position="234"/>
    </location>
</feature>
<feature type="compositionally biased region" description="Basic and acidic residues" evidence="1">
    <location>
        <begin position="138"/>
        <end position="158"/>
    </location>
</feature>
<dbReference type="WBParaSite" id="nRc.2.0.1.t22450-RA">
    <property type="protein sequence ID" value="nRc.2.0.1.t22450-RA"/>
    <property type="gene ID" value="nRc.2.0.1.g22450"/>
</dbReference>
<organism evidence="2 3">
    <name type="scientific">Romanomermis culicivorax</name>
    <name type="common">Nematode worm</name>
    <dbReference type="NCBI Taxonomy" id="13658"/>
    <lineage>
        <taxon>Eukaryota</taxon>
        <taxon>Metazoa</taxon>
        <taxon>Ecdysozoa</taxon>
        <taxon>Nematoda</taxon>
        <taxon>Enoplea</taxon>
        <taxon>Dorylaimia</taxon>
        <taxon>Mermithida</taxon>
        <taxon>Mermithoidea</taxon>
        <taxon>Mermithidae</taxon>
        <taxon>Romanomermis</taxon>
    </lineage>
</organism>
<evidence type="ECO:0000313" key="2">
    <source>
        <dbReference type="Proteomes" id="UP000887565"/>
    </source>
</evidence>
<feature type="compositionally biased region" description="Basic and acidic residues" evidence="1">
    <location>
        <begin position="198"/>
        <end position="209"/>
    </location>
</feature>
<evidence type="ECO:0000313" key="3">
    <source>
        <dbReference type="WBParaSite" id="nRc.2.0.1.t22450-RA"/>
    </source>
</evidence>
<accession>A0A915J9L6</accession>
<proteinExistence type="predicted"/>
<protein>
    <submittedName>
        <fullName evidence="3">Uncharacterized protein</fullName>
    </submittedName>
</protein>
<reference evidence="3" key="1">
    <citation type="submission" date="2022-11" db="UniProtKB">
        <authorList>
            <consortium name="WormBaseParasite"/>
        </authorList>
    </citation>
    <scope>IDENTIFICATION</scope>
</reference>
<keyword evidence="2" id="KW-1185">Reference proteome</keyword>